<proteinExistence type="predicted"/>
<feature type="domain" description="Fibronectin type-III" evidence="1">
    <location>
        <begin position="63"/>
        <end position="151"/>
    </location>
</feature>
<dbReference type="InterPro" id="IPR003961">
    <property type="entry name" value="FN3_dom"/>
</dbReference>
<dbReference type="Proteomes" id="UP000027600">
    <property type="component" value="Chromosome I"/>
</dbReference>
<dbReference type="InterPro" id="IPR036116">
    <property type="entry name" value="FN3_sf"/>
</dbReference>
<dbReference type="PROSITE" id="PS50853">
    <property type="entry name" value="FN3"/>
    <property type="match status" value="1"/>
</dbReference>
<dbReference type="PANTHER" id="PTHR47135:SF1">
    <property type="entry name" value="FIBRONECTIN TYPE III DOMAIN-CONTAINING PROTEIN 7"/>
    <property type="match status" value="1"/>
</dbReference>
<accession>A0ABP1WGB5</accession>
<gene>
    <name evidence="2" type="ORF">RBI_I01128</name>
</gene>
<keyword evidence="3" id="KW-1185">Reference proteome</keyword>
<organism evidence="2 3">
    <name type="scientific">Ruminococcus bicirculans</name>
    <name type="common">ex Wegman et al. 2014</name>
    <dbReference type="NCBI Taxonomy" id="1160721"/>
    <lineage>
        <taxon>Bacteria</taxon>
        <taxon>Bacillati</taxon>
        <taxon>Bacillota</taxon>
        <taxon>Clostridia</taxon>
        <taxon>Eubacteriales</taxon>
        <taxon>Oscillospiraceae</taxon>
        <taxon>Ruminococcus</taxon>
    </lineage>
</organism>
<reference evidence="2 3" key="1">
    <citation type="journal article" date="2014" name="Int. J. Syst. Evol. Microbiol.">
        <title>Complete genome of a new Firmicutes species belonging to the dominant human colonic microbiota ('Ruminococcus bicirculans') reveals two chromosomes and a selective capacity to utilize plant glucans.</title>
        <authorList>
            <consortium name="NISC Comparative Sequencing Program"/>
            <person name="Wegmann U."/>
            <person name="Louis P."/>
            <person name="Goesmann A."/>
            <person name="Henrissat B."/>
            <person name="Duncan S.H."/>
            <person name="Flint H.J."/>
        </authorList>
    </citation>
    <scope>NUCLEOTIDE SEQUENCE [LARGE SCALE GENOMIC DNA]</scope>
    <source>
        <strain evidence="2 3">80/3</strain>
    </source>
</reference>
<dbReference type="PANTHER" id="PTHR47135">
    <property type="entry name" value="FIBRONECTIN TYPE III DOMAIN-CONTAINING PROTEIN 7"/>
    <property type="match status" value="1"/>
</dbReference>
<dbReference type="CDD" id="cd00063">
    <property type="entry name" value="FN3"/>
    <property type="match status" value="1"/>
</dbReference>
<name>A0ABP1WGB5_9FIRM</name>
<protein>
    <recommendedName>
        <fullName evidence="1">Fibronectin type-III domain-containing protein</fullName>
    </recommendedName>
</protein>
<dbReference type="InterPro" id="IPR013783">
    <property type="entry name" value="Ig-like_fold"/>
</dbReference>
<dbReference type="Pfam" id="PF00041">
    <property type="entry name" value="fn3"/>
    <property type="match status" value="1"/>
</dbReference>
<dbReference type="Gene3D" id="2.60.40.10">
    <property type="entry name" value="Immunoglobulins"/>
    <property type="match status" value="1"/>
</dbReference>
<dbReference type="EMBL" id="HF545616">
    <property type="protein sequence ID" value="CCO04842.1"/>
    <property type="molecule type" value="Genomic_DNA"/>
</dbReference>
<evidence type="ECO:0000313" key="3">
    <source>
        <dbReference type="Proteomes" id="UP000027600"/>
    </source>
</evidence>
<sequence length="300" mass="34101">MRCKAVLLMDHSASFISAKNKSLKVIVMFIAALMTFLVMTEGFSADAAAAKLSTPKMTAQINYGSEFTHPYNKQTNTIKVHWSKVKGASNYELYIKGGKYKSWKKYKTVKNTNCTVTGLQRTTSYQFRVKAVNGSAASAYSKTQTIKTARMDFNKAGWEAMCRIVYHEVGKMSGSEWDKPIVYVADCVANQYVAAKYTKNAMWRSYYARYNNVQDIIYKSGGFMSSAQLSRDGANYSNVSRRVKQAVFGAVYGKTHLNGIANDYNVYFWCNRSYKTNSSKIAYSFKIPWGYFNVWRTYWG</sequence>
<dbReference type="SUPFAM" id="SSF49265">
    <property type="entry name" value="Fibronectin type III"/>
    <property type="match status" value="1"/>
</dbReference>
<evidence type="ECO:0000259" key="1">
    <source>
        <dbReference type="PROSITE" id="PS50853"/>
    </source>
</evidence>
<evidence type="ECO:0000313" key="2">
    <source>
        <dbReference type="EMBL" id="CCO04842.1"/>
    </source>
</evidence>